<dbReference type="InterPro" id="IPR017972">
    <property type="entry name" value="Cyt_P450_CS"/>
</dbReference>
<sequence>MKNKTILSIILALCFATIITKNWHKIIIKKRSQHPPLPPGRKGWPIFGCIPQMMKNKPIHKWIHNIMQELNTEIACIRLGNINVIPVTSPELACEFLKKQDAFFASRPHCMTCQMTSDGYLTAIISPLGDQWKKMKRIIISELLSPAMHRLLHNKVCLEEADQLVKYVYNQCQSPLKDGLLNVRAVARHYCGSATKKIIFGNRFFGIEMEDGGPGMEDEEHMDALFTTLNHFYAFAIADYVPWLEAFDLDGYKKTLKNSVKSMRKYQDPEIDKRVETWGQGIRKTKEDILDVLINLKDSSNNPLLSVQEIKAQITELMFATIDNPSNAVEWALAEMINQPDVLDKAYKELDKVVGRDRLVDESDMPKLNYVKACIKEAFRMYPVAPFNLPHVSTKDMVVGGYFIPKGSHVILSRSGLGKNPRIWEDHLKYKPERHIVDESKEVSFVDHELKMFSFSTGRRGCPGVALGSTMVTLILARLLQGFKWSAPPNGPSIDLVQSEQYLLMAKPLIAHASPRLEPHIYVGP</sequence>
<evidence type="ECO:0000313" key="11">
    <source>
        <dbReference type="EMBL" id="PIN03872.1"/>
    </source>
</evidence>
<dbReference type="GO" id="GO:0020037">
    <property type="term" value="F:heme binding"/>
    <property type="evidence" value="ECO:0007669"/>
    <property type="project" value="InterPro"/>
</dbReference>
<gene>
    <name evidence="11" type="ORF">CDL12_23603</name>
</gene>
<dbReference type="GO" id="GO:0005506">
    <property type="term" value="F:iron ion binding"/>
    <property type="evidence" value="ECO:0007669"/>
    <property type="project" value="InterPro"/>
</dbReference>
<dbReference type="PRINTS" id="PR00463">
    <property type="entry name" value="EP450I"/>
</dbReference>
<dbReference type="GO" id="GO:0102001">
    <property type="term" value="F:isoleucine N-monooxygenase (oxime forming) activity"/>
    <property type="evidence" value="ECO:0007669"/>
    <property type="project" value="UniProtKB-EC"/>
</dbReference>
<dbReference type="GO" id="GO:0044550">
    <property type="term" value="P:secondary metabolite biosynthetic process"/>
    <property type="evidence" value="ECO:0007669"/>
    <property type="project" value="UniProtKB-ARBA"/>
</dbReference>
<evidence type="ECO:0000256" key="8">
    <source>
        <dbReference type="ARBA" id="ARBA00023033"/>
    </source>
</evidence>
<evidence type="ECO:0000256" key="10">
    <source>
        <dbReference type="RuleBase" id="RU000461"/>
    </source>
</evidence>
<keyword evidence="7 9" id="KW-0408">Iron</keyword>
<dbReference type="OrthoDB" id="871890at2759"/>
<dbReference type="Pfam" id="PF00067">
    <property type="entry name" value="p450"/>
    <property type="match status" value="1"/>
</dbReference>
<dbReference type="InterPro" id="IPR001128">
    <property type="entry name" value="Cyt_P450"/>
</dbReference>
<keyword evidence="4 9" id="KW-0349">Heme</keyword>
<evidence type="ECO:0000256" key="7">
    <source>
        <dbReference type="ARBA" id="ARBA00023004"/>
    </source>
</evidence>
<dbReference type="Gene3D" id="1.10.630.10">
    <property type="entry name" value="Cytochrome P450"/>
    <property type="match status" value="1"/>
</dbReference>
<name>A0A2G9GF78_9LAMI</name>
<comment type="subcellular location">
    <subcellularLocation>
        <location evidence="2">Membrane</location>
        <topology evidence="2">Single-pass membrane protein</topology>
    </subcellularLocation>
</comment>
<protein>
    <submittedName>
        <fullName evidence="11">Cytochrome P450 CYP2 subfamily</fullName>
        <ecNumber evidence="11">1.14.14.39</ecNumber>
    </submittedName>
</protein>
<keyword evidence="12" id="KW-1185">Reference proteome</keyword>
<evidence type="ECO:0000256" key="2">
    <source>
        <dbReference type="ARBA" id="ARBA00004167"/>
    </source>
</evidence>
<dbReference type="FunFam" id="1.10.630.10:FF:000037">
    <property type="entry name" value="Cytochrome P450 9"/>
    <property type="match status" value="1"/>
</dbReference>
<comment type="caution">
    <text evidence="11">The sequence shown here is derived from an EMBL/GenBank/DDBJ whole genome shotgun (WGS) entry which is preliminary data.</text>
</comment>
<accession>A0A2G9GF78</accession>
<keyword evidence="6 10" id="KW-0560">Oxidoreductase</keyword>
<dbReference type="PANTHER" id="PTHR47944:SF4">
    <property type="entry name" value="OS09G0441700 PROTEIN"/>
    <property type="match status" value="1"/>
</dbReference>
<dbReference type="EC" id="1.14.14.39" evidence="11"/>
<evidence type="ECO:0000256" key="4">
    <source>
        <dbReference type="ARBA" id="ARBA00022617"/>
    </source>
</evidence>
<evidence type="ECO:0000256" key="5">
    <source>
        <dbReference type="ARBA" id="ARBA00022723"/>
    </source>
</evidence>
<evidence type="ECO:0000256" key="3">
    <source>
        <dbReference type="ARBA" id="ARBA00010617"/>
    </source>
</evidence>
<comment type="similarity">
    <text evidence="3 10">Belongs to the cytochrome P450 family.</text>
</comment>
<keyword evidence="5 9" id="KW-0479">Metal-binding</keyword>
<evidence type="ECO:0000256" key="6">
    <source>
        <dbReference type="ARBA" id="ARBA00023002"/>
    </source>
</evidence>
<reference evidence="12" key="1">
    <citation type="journal article" date="2018" name="Gigascience">
        <title>Genome assembly of the Pink Ipe (Handroanthus impetiginosus, Bignoniaceae), a highly valued, ecologically keystone Neotropical timber forest tree.</title>
        <authorList>
            <person name="Silva-Junior O.B."/>
            <person name="Grattapaglia D."/>
            <person name="Novaes E."/>
            <person name="Collevatti R.G."/>
        </authorList>
    </citation>
    <scope>NUCLEOTIDE SEQUENCE [LARGE SCALE GENOMIC DNA]</scope>
    <source>
        <strain evidence="12">cv. UFG-1</strain>
    </source>
</reference>
<dbReference type="PROSITE" id="PS00086">
    <property type="entry name" value="CYTOCHROME_P450"/>
    <property type="match status" value="1"/>
</dbReference>
<dbReference type="EMBL" id="NKXS01005361">
    <property type="protein sequence ID" value="PIN03872.1"/>
    <property type="molecule type" value="Genomic_DNA"/>
</dbReference>
<dbReference type="InterPro" id="IPR002401">
    <property type="entry name" value="Cyt_P450_E_grp-I"/>
</dbReference>
<evidence type="ECO:0000313" key="12">
    <source>
        <dbReference type="Proteomes" id="UP000231279"/>
    </source>
</evidence>
<organism evidence="11 12">
    <name type="scientific">Handroanthus impetiginosus</name>
    <dbReference type="NCBI Taxonomy" id="429701"/>
    <lineage>
        <taxon>Eukaryota</taxon>
        <taxon>Viridiplantae</taxon>
        <taxon>Streptophyta</taxon>
        <taxon>Embryophyta</taxon>
        <taxon>Tracheophyta</taxon>
        <taxon>Spermatophyta</taxon>
        <taxon>Magnoliopsida</taxon>
        <taxon>eudicotyledons</taxon>
        <taxon>Gunneridae</taxon>
        <taxon>Pentapetalae</taxon>
        <taxon>asterids</taxon>
        <taxon>lamiids</taxon>
        <taxon>Lamiales</taxon>
        <taxon>Bignoniaceae</taxon>
        <taxon>Crescentiina</taxon>
        <taxon>Tabebuia alliance</taxon>
        <taxon>Handroanthus</taxon>
    </lineage>
</organism>
<feature type="binding site" description="axial binding residue" evidence="9">
    <location>
        <position position="462"/>
    </location>
    <ligand>
        <name>heme</name>
        <dbReference type="ChEBI" id="CHEBI:30413"/>
    </ligand>
    <ligandPart>
        <name>Fe</name>
        <dbReference type="ChEBI" id="CHEBI:18248"/>
    </ligandPart>
</feature>
<dbReference type="AlphaFoldDB" id="A0A2G9GF78"/>
<keyword evidence="8 10" id="KW-0503">Monooxygenase</keyword>
<dbReference type="STRING" id="429701.A0A2G9GF78"/>
<comment type="cofactor">
    <cofactor evidence="1 9">
        <name>heme</name>
        <dbReference type="ChEBI" id="CHEBI:30413"/>
    </cofactor>
</comment>
<dbReference type="GO" id="GO:0016020">
    <property type="term" value="C:membrane"/>
    <property type="evidence" value="ECO:0007669"/>
    <property type="project" value="UniProtKB-SubCell"/>
</dbReference>
<evidence type="ECO:0000256" key="9">
    <source>
        <dbReference type="PIRSR" id="PIRSR602401-1"/>
    </source>
</evidence>
<dbReference type="SUPFAM" id="SSF48264">
    <property type="entry name" value="Cytochrome P450"/>
    <property type="match status" value="1"/>
</dbReference>
<dbReference type="PANTHER" id="PTHR47944">
    <property type="entry name" value="CYTOCHROME P450 98A9"/>
    <property type="match status" value="1"/>
</dbReference>
<dbReference type="Proteomes" id="UP000231279">
    <property type="component" value="Unassembled WGS sequence"/>
</dbReference>
<dbReference type="InterPro" id="IPR036396">
    <property type="entry name" value="Cyt_P450_sf"/>
</dbReference>
<evidence type="ECO:0000256" key="1">
    <source>
        <dbReference type="ARBA" id="ARBA00001971"/>
    </source>
</evidence>
<proteinExistence type="inferred from homology"/>